<evidence type="ECO:0008006" key="4">
    <source>
        <dbReference type="Google" id="ProtNLM"/>
    </source>
</evidence>
<protein>
    <recommendedName>
        <fullName evidence="4">Alternate signal-mediated exported protein, CPF_0494 family</fullName>
    </recommendedName>
</protein>
<keyword evidence="1" id="KW-0732">Signal</keyword>
<sequence>MKKKMNPKKIAVVGAAVLIAGMATAGIVAAPRYSTTAVTRMNTNDMGIELNAEEHVKKAMPGDEFAYPVTVTNTGDYISYLRVRINKSWYNGEEKMPDGDVSYIMLKKDGQEIKSGTGSDWIIQADDNGEDVYFYYRTPVDAHEETTELMDAYTIANISNSEQDTYAGKKVRIDVDTEEVQVPKLESGAVDTEKAADAIMSEWGLGVDIDASSGTIVSIEEE</sequence>
<feature type="signal peptide" evidence="1">
    <location>
        <begin position="1"/>
        <end position="25"/>
    </location>
</feature>
<evidence type="ECO:0000256" key="1">
    <source>
        <dbReference type="SAM" id="SignalP"/>
    </source>
</evidence>
<keyword evidence="3" id="KW-1185">Reference proteome</keyword>
<evidence type="ECO:0000313" key="3">
    <source>
        <dbReference type="Proteomes" id="UP001060164"/>
    </source>
</evidence>
<name>A0ABY5VK34_9FIRM</name>
<accession>A0ABY5VK34</accession>
<feature type="chain" id="PRO_5046211153" description="Alternate signal-mediated exported protein, CPF_0494 family" evidence="1">
    <location>
        <begin position="26"/>
        <end position="222"/>
    </location>
</feature>
<dbReference type="RefSeq" id="WP_028527622.1">
    <property type="nucleotide sequence ID" value="NZ_CABLBR010000003.1"/>
</dbReference>
<organism evidence="2 3">
    <name type="scientific">Ruminococcus gauvreauii</name>
    <dbReference type="NCBI Taxonomy" id="438033"/>
    <lineage>
        <taxon>Bacteria</taxon>
        <taxon>Bacillati</taxon>
        <taxon>Bacillota</taxon>
        <taxon>Clostridia</taxon>
        <taxon>Eubacteriales</taxon>
        <taxon>Oscillospiraceae</taxon>
        <taxon>Ruminococcus</taxon>
    </lineage>
</organism>
<dbReference type="Proteomes" id="UP001060164">
    <property type="component" value="Chromosome"/>
</dbReference>
<evidence type="ECO:0000313" key="2">
    <source>
        <dbReference type="EMBL" id="UWP60924.1"/>
    </source>
</evidence>
<dbReference type="EMBL" id="CP102290">
    <property type="protein sequence ID" value="UWP60924.1"/>
    <property type="molecule type" value="Genomic_DNA"/>
</dbReference>
<reference evidence="2" key="1">
    <citation type="journal article" date="2022" name="Cell">
        <title>Design, construction, and in vivo augmentation of a complex gut microbiome.</title>
        <authorList>
            <person name="Cheng A.G."/>
            <person name="Ho P.Y."/>
            <person name="Aranda-Diaz A."/>
            <person name="Jain S."/>
            <person name="Yu F.B."/>
            <person name="Meng X."/>
            <person name="Wang M."/>
            <person name="Iakiviak M."/>
            <person name="Nagashima K."/>
            <person name="Zhao A."/>
            <person name="Murugkar P."/>
            <person name="Patil A."/>
            <person name="Atabakhsh K."/>
            <person name="Weakley A."/>
            <person name="Yan J."/>
            <person name="Brumbaugh A.R."/>
            <person name="Higginbottom S."/>
            <person name="Dimas A."/>
            <person name="Shiver A.L."/>
            <person name="Deutschbauer A."/>
            <person name="Neff N."/>
            <person name="Sonnenburg J.L."/>
            <person name="Huang K.C."/>
            <person name="Fischbach M.A."/>
        </authorList>
    </citation>
    <scope>NUCLEOTIDE SEQUENCE</scope>
    <source>
        <strain evidence="2">DSM 19829</strain>
    </source>
</reference>
<proteinExistence type="predicted"/>
<gene>
    <name evidence="2" type="ORF">NQ502_07815</name>
</gene>